<organism evidence="6 7">
    <name type="scientific">Candidatus Contendibacter odensensis</name>
    <dbReference type="NCBI Taxonomy" id="1400860"/>
    <lineage>
        <taxon>Bacteria</taxon>
        <taxon>Pseudomonadati</taxon>
        <taxon>Pseudomonadota</taxon>
        <taxon>Gammaproteobacteria</taxon>
        <taxon>Candidatus Competibacteraceae</taxon>
        <taxon>Candidatus Contendibacter</taxon>
    </lineage>
</organism>
<dbReference type="CDD" id="cd00038">
    <property type="entry name" value="CAP_ED"/>
    <property type="match status" value="1"/>
</dbReference>
<feature type="domain" description="HTH crp-type" evidence="5">
    <location>
        <begin position="159"/>
        <end position="227"/>
    </location>
</feature>
<comment type="caution">
    <text evidence="6">The sequence shown here is derived from an EMBL/GenBank/DDBJ whole genome shotgun (WGS) entry which is preliminary data.</text>
</comment>
<dbReference type="InterPro" id="IPR000595">
    <property type="entry name" value="cNMP-bd_dom"/>
</dbReference>
<dbReference type="AlphaFoldDB" id="A0A2G6PER3"/>
<evidence type="ECO:0000256" key="2">
    <source>
        <dbReference type="ARBA" id="ARBA00023125"/>
    </source>
</evidence>
<evidence type="ECO:0000256" key="1">
    <source>
        <dbReference type="ARBA" id="ARBA00023015"/>
    </source>
</evidence>
<dbReference type="InterPro" id="IPR036388">
    <property type="entry name" value="WH-like_DNA-bd_sf"/>
</dbReference>
<keyword evidence="1" id="KW-0805">Transcription regulation</keyword>
<name>A0A2G6PER3_9GAMM</name>
<dbReference type="EMBL" id="PDTV01000008">
    <property type="protein sequence ID" value="PIE83038.1"/>
    <property type="molecule type" value="Genomic_DNA"/>
</dbReference>
<dbReference type="GO" id="GO:0003700">
    <property type="term" value="F:DNA-binding transcription factor activity"/>
    <property type="evidence" value="ECO:0007669"/>
    <property type="project" value="InterPro"/>
</dbReference>
<reference evidence="6 7" key="1">
    <citation type="submission" date="2017-10" db="EMBL/GenBank/DDBJ databases">
        <title>Novel microbial diversity and functional potential in the marine mammal oral microbiome.</title>
        <authorList>
            <person name="Dudek N.K."/>
            <person name="Sun C.L."/>
            <person name="Burstein D."/>
            <person name="Kantor R.S."/>
            <person name="Aliaga Goltsman D.S."/>
            <person name="Bik E.M."/>
            <person name="Thomas B.C."/>
            <person name="Banfield J.F."/>
            <person name="Relman D.A."/>
        </authorList>
    </citation>
    <scope>NUCLEOTIDE SEQUENCE [LARGE SCALE GENOMIC DNA]</scope>
    <source>
        <strain evidence="6">DOLJORAL78_50_517</strain>
    </source>
</reference>
<proteinExistence type="predicted"/>
<dbReference type="SUPFAM" id="SSF51206">
    <property type="entry name" value="cAMP-binding domain-like"/>
    <property type="match status" value="1"/>
</dbReference>
<dbReference type="PROSITE" id="PS00042">
    <property type="entry name" value="HTH_CRP_1"/>
    <property type="match status" value="1"/>
</dbReference>
<evidence type="ECO:0000259" key="5">
    <source>
        <dbReference type="PROSITE" id="PS51063"/>
    </source>
</evidence>
<dbReference type="InterPro" id="IPR036390">
    <property type="entry name" value="WH_DNA-bd_sf"/>
</dbReference>
<dbReference type="PROSITE" id="PS50042">
    <property type="entry name" value="CNMP_BINDING_3"/>
    <property type="match status" value="1"/>
</dbReference>
<dbReference type="Gene3D" id="2.60.120.10">
    <property type="entry name" value="Jelly Rolls"/>
    <property type="match status" value="1"/>
</dbReference>
<evidence type="ECO:0000313" key="7">
    <source>
        <dbReference type="Proteomes" id="UP000229278"/>
    </source>
</evidence>
<dbReference type="Proteomes" id="UP000229278">
    <property type="component" value="Unassembled WGS sequence"/>
</dbReference>
<dbReference type="InterPro" id="IPR018490">
    <property type="entry name" value="cNMP-bd_dom_sf"/>
</dbReference>
<gene>
    <name evidence="6" type="ORF">CSA09_03855</name>
</gene>
<dbReference type="GO" id="GO:0003677">
    <property type="term" value="F:DNA binding"/>
    <property type="evidence" value="ECO:0007669"/>
    <property type="project" value="UniProtKB-KW"/>
</dbReference>
<evidence type="ECO:0000259" key="4">
    <source>
        <dbReference type="PROSITE" id="PS50042"/>
    </source>
</evidence>
<dbReference type="PANTHER" id="PTHR24567">
    <property type="entry name" value="CRP FAMILY TRANSCRIPTIONAL REGULATORY PROTEIN"/>
    <property type="match status" value="1"/>
</dbReference>
<feature type="domain" description="Cyclic nucleotide-binding" evidence="4">
    <location>
        <begin position="26"/>
        <end position="127"/>
    </location>
</feature>
<dbReference type="SMART" id="SM00419">
    <property type="entry name" value="HTH_CRP"/>
    <property type="match status" value="1"/>
</dbReference>
<keyword evidence="2" id="KW-0238">DNA-binding</keyword>
<dbReference type="GO" id="GO:0005829">
    <property type="term" value="C:cytosol"/>
    <property type="evidence" value="ECO:0007669"/>
    <property type="project" value="TreeGrafter"/>
</dbReference>
<dbReference type="PROSITE" id="PS51063">
    <property type="entry name" value="HTH_CRP_2"/>
    <property type="match status" value="1"/>
</dbReference>
<evidence type="ECO:0000313" key="6">
    <source>
        <dbReference type="EMBL" id="PIE83038.1"/>
    </source>
</evidence>
<dbReference type="Gene3D" id="1.10.10.10">
    <property type="entry name" value="Winged helix-like DNA-binding domain superfamily/Winged helix DNA-binding domain"/>
    <property type="match status" value="1"/>
</dbReference>
<sequence>MKTVPVRVAWLGEQDCRNCSIRKSALFTGLCEVNFGEIHRPIEDIMLEPHTMLYRIAERGQAIFTLRRGLIKLVKYLPDGNQRIVRLLRHSDTLGLEALVNQPYTHNAIALTHCEVCVIPTTLVEQLGHTQPQIYQELMLRWQQALTEADHWLAEFSTGTARQRVARLLLHLTSTDNEQPVLLLLGREDMGAMLGITTETVSRTIAELRRAGFIQENKPNKLITNLPQLRRIAEGLN</sequence>
<dbReference type="PRINTS" id="PR00034">
    <property type="entry name" value="HTHCRP"/>
</dbReference>
<accession>A0A2G6PER3</accession>
<evidence type="ECO:0000256" key="3">
    <source>
        <dbReference type="ARBA" id="ARBA00023163"/>
    </source>
</evidence>
<dbReference type="InterPro" id="IPR018335">
    <property type="entry name" value="Tscrpt_reg_HTH_Crp-type_CS"/>
</dbReference>
<dbReference type="InterPro" id="IPR012318">
    <property type="entry name" value="HTH_CRP"/>
</dbReference>
<dbReference type="InterPro" id="IPR050397">
    <property type="entry name" value="Env_Response_Regulators"/>
</dbReference>
<dbReference type="SUPFAM" id="SSF46785">
    <property type="entry name" value="Winged helix' DNA-binding domain"/>
    <property type="match status" value="1"/>
</dbReference>
<keyword evidence="3" id="KW-0804">Transcription</keyword>
<dbReference type="Pfam" id="PF13545">
    <property type="entry name" value="HTH_Crp_2"/>
    <property type="match status" value="1"/>
</dbReference>
<dbReference type="InterPro" id="IPR014710">
    <property type="entry name" value="RmlC-like_jellyroll"/>
</dbReference>
<dbReference type="Pfam" id="PF00027">
    <property type="entry name" value="cNMP_binding"/>
    <property type="match status" value="1"/>
</dbReference>
<dbReference type="PANTHER" id="PTHR24567:SF26">
    <property type="entry name" value="REGULATORY PROTEIN YEIL"/>
    <property type="match status" value="1"/>
</dbReference>
<protein>
    <submittedName>
        <fullName evidence="6">Crp/Fnr family transcriptional regulator</fullName>
    </submittedName>
</protein>